<keyword evidence="1" id="KW-0812">Transmembrane</keyword>
<dbReference type="Proteomes" id="UP000005867">
    <property type="component" value="Chromosome"/>
</dbReference>
<dbReference type="KEGG" id="pyr:P186_0520"/>
<keyword evidence="1" id="KW-0472">Membrane</keyword>
<gene>
    <name evidence="2" type="ORF">P186_0520</name>
</gene>
<dbReference type="HOGENOM" id="CLU_1444724_0_0_2"/>
<dbReference type="AlphaFoldDB" id="G7VH69"/>
<name>G7VH69_9CREN</name>
<evidence type="ECO:0000313" key="2">
    <source>
        <dbReference type="EMBL" id="AET31972.1"/>
    </source>
</evidence>
<evidence type="ECO:0000313" key="3">
    <source>
        <dbReference type="Proteomes" id="UP000005867"/>
    </source>
</evidence>
<accession>G7VH69</accession>
<keyword evidence="1" id="KW-1133">Transmembrane helix</keyword>
<organism evidence="2 3">
    <name type="scientific">Pyrobaculum ferrireducens</name>
    <dbReference type="NCBI Taxonomy" id="1104324"/>
    <lineage>
        <taxon>Archaea</taxon>
        <taxon>Thermoproteota</taxon>
        <taxon>Thermoprotei</taxon>
        <taxon>Thermoproteales</taxon>
        <taxon>Thermoproteaceae</taxon>
        <taxon>Pyrobaculum</taxon>
    </lineage>
</organism>
<evidence type="ECO:0000256" key="1">
    <source>
        <dbReference type="SAM" id="Phobius"/>
    </source>
</evidence>
<reference evidence="2 3" key="1">
    <citation type="journal article" date="2012" name="J. Bacteriol.">
        <title>Complete genome sequence of strain 1860, a crenarchaeon of the genus pyrobaculum able to grow with various electron acceptors.</title>
        <authorList>
            <person name="Mardanov A.V."/>
            <person name="Gumerov V.M."/>
            <person name="Slobodkina G.B."/>
            <person name="Beletsky A.V."/>
            <person name="Bonch-Osmolovskaya E.A."/>
            <person name="Ravin N.V."/>
            <person name="Skryabin K.G."/>
        </authorList>
    </citation>
    <scope>NUCLEOTIDE SEQUENCE [LARGE SCALE GENOMIC DNA]</scope>
    <source>
        <strain evidence="2 3">1860</strain>
    </source>
</reference>
<sequence>MGSAAVWLRERLGSWCYVYVVYRRGALCSAVVKAHDGLVLGFNRWEVGPGDVRAAGMCGEERLSKSPLATGAAGIAVAVLTYVFLRTWLGSLAYVAAIALGLAAAYLSFHILVLLCCAAAKRGVNPDPELEKIAGEAAAILNAEVGDEVQLAGRTYIVASKGSDFRGYAVRLVDSRCVEPAVTTSVG</sequence>
<dbReference type="GeneID" id="11594785"/>
<dbReference type="EMBL" id="CP003098">
    <property type="protein sequence ID" value="AET31972.1"/>
    <property type="molecule type" value="Genomic_DNA"/>
</dbReference>
<keyword evidence="3" id="KW-1185">Reference proteome</keyword>
<feature type="transmembrane region" description="Helical" evidence="1">
    <location>
        <begin position="91"/>
        <end position="115"/>
    </location>
</feature>
<dbReference type="RefSeq" id="WP_014287800.1">
    <property type="nucleotide sequence ID" value="NC_016645.1"/>
</dbReference>
<proteinExistence type="predicted"/>
<dbReference type="BioCyc" id="PSP1104324:GJSN-509-MONOMER"/>
<feature type="transmembrane region" description="Helical" evidence="1">
    <location>
        <begin position="67"/>
        <end position="85"/>
    </location>
</feature>
<protein>
    <submittedName>
        <fullName evidence="2">Uncharacterized protein</fullName>
    </submittedName>
</protein>